<dbReference type="Gene3D" id="3.40.50.300">
    <property type="entry name" value="P-loop containing nucleotide triphosphate hydrolases"/>
    <property type="match status" value="2"/>
</dbReference>
<dbReference type="EMBL" id="AGZR01000006">
    <property type="protein sequence ID" value="EPD32850.1"/>
    <property type="molecule type" value="Genomic_DNA"/>
</dbReference>
<dbReference type="InterPro" id="IPR003593">
    <property type="entry name" value="AAA+_ATPase"/>
</dbReference>
<keyword evidence="3" id="KW-1185">Reference proteome</keyword>
<dbReference type="InterPro" id="IPR010285">
    <property type="entry name" value="DNA_helicase_pif1-like_DEAD"/>
</dbReference>
<dbReference type="Proteomes" id="UP000014417">
    <property type="component" value="Unassembled WGS sequence"/>
</dbReference>
<dbReference type="GO" id="GO:0006281">
    <property type="term" value="P:DNA repair"/>
    <property type="evidence" value="ECO:0007669"/>
    <property type="project" value="InterPro"/>
</dbReference>
<dbReference type="Pfam" id="PF13538">
    <property type="entry name" value="UvrD_C_2"/>
    <property type="match status" value="1"/>
</dbReference>
<accession>S2W3D7</accession>
<name>S2W3D7_9ACTN</name>
<comment type="caution">
    <text evidence="2">The sequence shown here is derived from an EMBL/GenBank/DDBJ whole genome shotgun (WGS) entry which is preliminary data.</text>
</comment>
<dbReference type="SMART" id="SM00382">
    <property type="entry name" value="AAA"/>
    <property type="match status" value="1"/>
</dbReference>
<organism evidence="2 3">
    <name type="scientific">Propionimicrobium lymphophilum ACS-093-V-SCH5</name>
    <dbReference type="NCBI Taxonomy" id="883161"/>
    <lineage>
        <taxon>Bacteria</taxon>
        <taxon>Bacillati</taxon>
        <taxon>Actinomycetota</taxon>
        <taxon>Actinomycetes</taxon>
        <taxon>Propionibacteriales</taxon>
        <taxon>Propionibacteriaceae</taxon>
        <taxon>Propionimicrobium</taxon>
    </lineage>
</organism>
<dbReference type="PANTHER" id="PTHR47642:SF7">
    <property type="entry name" value="ATP-DEPENDENT DNA HELICASE PIF1"/>
    <property type="match status" value="1"/>
</dbReference>
<dbReference type="Pfam" id="PF05970">
    <property type="entry name" value="PIF1"/>
    <property type="match status" value="1"/>
</dbReference>
<evidence type="ECO:0000313" key="2">
    <source>
        <dbReference type="EMBL" id="EPD32850.1"/>
    </source>
</evidence>
<dbReference type="CDD" id="cd18809">
    <property type="entry name" value="SF1_C_RecD"/>
    <property type="match status" value="1"/>
</dbReference>
<proteinExistence type="predicted"/>
<dbReference type="GO" id="GO:0003678">
    <property type="term" value="F:DNA helicase activity"/>
    <property type="evidence" value="ECO:0007669"/>
    <property type="project" value="InterPro"/>
</dbReference>
<dbReference type="STRING" id="883161.HMPREF9306_01158"/>
<dbReference type="InterPro" id="IPR027785">
    <property type="entry name" value="UvrD-like_helicase_C"/>
</dbReference>
<evidence type="ECO:0000313" key="3">
    <source>
        <dbReference type="Proteomes" id="UP000014417"/>
    </source>
</evidence>
<feature type="domain" description="AAA+ ATPase" evidence="1">
    <location>
        <begin position="20"/>
        <end position="144"/>
    </location>
</feature>
<dbReference type="PANTHER" id="PTHR47642">
    <property type="entry name" value="ATP-DEPENDENT DNA HELICASE"/>
    <property type="match status" value="1"/>
</dbReference>
<dbReference type="SUPFAM" id="SSF52540">
    <property type="entry name" value="P-loop containing nucleoside triphosphate hydrolases"/>
    <property type="match status" value="2"/>
</dbReference>
<dbReference type="GO" id="GO:0000723">
    <property type="term" value="P:telomere maintenance"/>
    <property type="evidence" value="ECO:0007669"/>
    <property type="project" value="InterPro"/>
</dbReference>
<dbReference type="InterPro" id="IPR051055">
    <property type="entry name" value="PIF1_helicase"/>
</dbReference>
<dbReference type="InterPro" id="IPR027417">
    <property type="entry name" value="P-loop_NTPase"/>
</dbReference>
<reference evidence="2 3" key="1">
    <citation type="submission" date="2013-04" db="EMBL/GenBank/DDBJ databases">
        <title>The Genome Sequence of Propionimicrobium lymphophilum ACS-093-V-SCH5.</title>
        <authorList>
            <consortium name="The Broad Institute Genomics Platform"/>
            <person name="Earl A."/>
            <person name="Ward D."/>
            <person name="Feldgarden M."/>
            <person name="Gevers D."/>
            <person name="Saerens B."/>
            <person name="Vaneechoutte M."/>
            <person name="Walker B."/>
            <person name="Young S."/>
            <person name="Zeng Q."/>
            <person name="Gargeya S."/>
            <person name="Fitzgerald M."/>
            <person name="Haas B."/>
            <person name="Abouelleil A."/>
            <person name="Allen A.W."/>
            <person name="Alvarado L."/>
            <person name="Arachchi H.M."/>
            <person name="Berlin A.M."/>
            <person name="Chapman S.B."/>
            <person name="Gainer-Dewar J."/>
            <person name="Goldberg J."/>
            <person name="Griggs A."/>
            <person name="Gujja S."/>
            <person name="Hansen M."/>
            <person name="Howarth C."/>
            <person name="Imamovic A."/>
            <person name="Ireland A."/>
            <person name="Larimer J."/>
            <person name="McCowan C."/>
            <person name="Murphy C."/>
            <person name="Pearson M."/>
            <person name="Poon T.W."/>
            <person name="Priest M."/>
            <person name="Roberts A."/>
            <person name="Saif S."/>
            <person name="Shea T."/>
            <person name="Sisk P."/>
            <person name="Sykes S."/>
            <person name="Wortman J."/>
            <person name="Nusbaum C."/>
            <person name="Birren B."/>
        </authorList>
    </citation>
    <scope>NUCLEOTIDE SEQUENCE [LARGE SCALE GENOMIC DNA]</scope>
    <source>
        <strain evidence="2 3">ACS-093-V-SCH5</strain>
    </source>
</reference>
<protein>
    <recommendedName>
        <fullName evidence="1">AAA+ ATPase domain-containing protein</fullName>
    </recommendedName>
</protein>
<dbReference type="PATRIC" id="fig|883161.3.peg.1149"/>
<dbReference type="AlphaFoldDB" id="S2W3D7"/>
<gene>
    <name evidence="2" type="ORF">HMPREF9306_01158</name>
</gene>
<dbReference type="HOGENOM" id="CLU_001613_7_2_11"/>
<evidence type="ECO:0000259" key="1">
    <source>
        <dbReference type="SMART" id="SM00382"/>
    </source>
</evidence>
<sequence>MRCTAHYCPMNEQIMDSLTSGKNVFITGKAGTGKSTLISKFCATTTRNVLVCAPTGIAALNVGGMTIHRLFGFIPKTTLGQIKSGRWTPGRFADELASADTLVIDEASMLRADLFDMICAALIRVRPKTDKPFGGVQIVLVGDLFQLPPVVASGGRKDFARNYDSEFFFSAHCFNIDDFDCFELEKVYRQSDPKFVEVLNQIRIGQADGAVGVLNERVQASFEAKPGQPWVRLAPTNKVADACNARELAKLGGQRMFSQAISIGDTRGFDAPVAEELELAVGAQVMLVNNDPLDRWVNGSMGKVFALDRDDVCVGVELDSGERVWVGMNVWDINVPTFIDGQMEFSTVGSFAQLPIKLAWAITVHKSQGKSFKRVLLDASGRFFAPGQLYVALSRARSLDGLVLNKRLKASDVKVDERVVEFMAGINRR</sequence>